<dbReference type="Proteomes" id="UP001165343">
    <property type="component" value="Unassembled WGS sequence"/>
</dbReference>
<comment type="caution">
    <text evidence="1">The sequence shown here is derived from an EMBL/GenBank/DDBJ whole genome shotgun (WGS) entry which is preliminary data.</text>
</comment>
<proteinExistence type="predicted"/>
<sequence>MTIPSALKVVTSPSLESFFVKHRSSSGMCFFVWKLAFSSRADAAGGVKEDAVESARMTISKRKDIGSVRYHCGGGPPEFGSGTVT</sequence>
<dbReference type="RefSeq" id="WP_249868083.1">
    <property type="nucleotide sequence ID" value="NZ_JAMGBC010000001.1"/>
</dbReference>
<evidence type="ECO:0000313" key="1">
    <source>
        <dbReference type="EMBL" id="MCL6679167.1"/>
    </source>
</evidence>
<protein>
    <submittedName>
        <fullName evidence="1">Uncharacterized protein</fullName>
    </submittedName>
</protein>
<keyword evidence="2" id="KW-1185">Reference proteome</keyword>
<reference evidence="1" key="1">
    <citation type="submission" date="2022-05" db="EMBL/GenBank/DDBJ databases">
        <authorList>
            <person name="Jo J.-H."/>
            <person name="Im W.-T."/>
        </authorList>
    </citation>
    <scope>NUCLEOTIDE SEQUENCE</scope>
    <source>
        <strain evidence="1">RG327</strain>
    </source>
</reference>
<gene>
    <name evidence="1" type="ORF">LZ519_07550</name>
</gene>
<organism evidence="1 2">
    <name type="scientific">Sphingomonas anseongensis</name>
    <dbReference type="NCBI Taxonomy" id="2908207"/>
    <lineage>
        <taxon>Bacteria</taxon>
        <taxon>Pseudomonadati</taxon>
        <taxon>Pseudomonadota</taxon>
        <taxon>Alphaproteobacteria</taxon>
        <taxon>Sphingomonadales</taxon>
        <taxon>Sphingomonadaceae</taxon>
        <taxon>Sphingomonas</taxon>
    </lineage>
</organism>
<evidence type="ECO:0000313" key="2">
    <source>
        <dbReference type="Proteomes" id="UP001165343"/>
    </source>
</evidence>
<name>A0ABT0RFW3_9SPHN</name>
<accession>A0ABT0RFW3</accession>
<dbReference type="EMBL" id="JAMGBC010000001">
    <property type="protein sequence ID" value="MCL6679167.1"/>
    <property type="molecule type" value="Genomic_DNA"/>
</dbReference>